<proteinExistence type="predicted"/>
<dbReference type="EMBL" id="BLXT01001668">
    <property type="protein sequence ID" value="GFN87209.1"/>
    <property type="molecule type" value="Genomic_DNA"/>
</dbReference>
<gene>
    <name evidence="1" type="ORF">PoB_001371500</name>
</gene>
<reference evidence="1 2" key="1">
    <citation type="journal article" date="2021" name="Elife">
        <title>Chloroplast acquisition without the gene transfer in kleptoplastic sea slugs, Plakobranchus ocellatus.</title>
        <authorList>
            <person name="Maeda T."/>
            <person name="Takahashi S."/>
            <person name="Yoshida T."/>
            <person name="Shimamura S."/>
            <person name="Takaki Y."/>
            <person name="Nagai Y."/>
            <person name="Toyoda A."/>
            <person name="Suzuki Y."/>
            <person name="Arimoto A."/>
            <person name="Ishii H."/>
            <person name="Satoh N."/>
            <person name="Nishiyama T."/>
            <person name="Hasebe M."/>
            <person name="Maruyama T."/>
            <person name="Minagawa J."/>
            <person name="Obokata J."/>
            <person name="Shigenobu S."/>
        </authorList>
    </citation>
    <scope>NUCLEOTIDE SEQUENCE [LARGE SCALE GENOMIC DNA]</scope>
</reference>
<feature type="non-terminal residue" evidence="1">
    <location>
        <position position="1"/>
    </location>
</feature>
<sequence length="65" mass="6875">GSFELRELIVCGDLAAPLDPSAQKCYINPSIIRARGVGGLVNYEPALRSSGALLSHVQVLPWALA</sequence>
<protein>
    <submittedName>
        <fullName evidence="1">Uncharacterized protein</fullName>
    </submittedName>
</protein>
<accession>A0AAV3YWD4</accession>
<comment type="caution">
    <text evidence="1">The sequence shown here is derived from an EMBL/GenBank/DDBJ whole genome shotgun (WGS) entry which is preliminary data.</text>
</comment>
<name>A0AAV3YWD4_9GAST</name>
<organism evidence="1 2">
    <name type="scientific">Plakobranchus ocellatus</name>
    <dbReference type="NCBI Taxonomy" id="259542"/>
    <lineage>
        <taxon>Eukaryota</taxon>
        <taxon>Metazoa</taxon>
        <taxon>Spiralia</taxon>
        <taxon>Lophotrochozoa</taxon>
        <taxon>Mollusca</taxon>
        <taxon>Gastropoda</taxon>
        <taxon>Heterobranchia</taxon>
        <taxon>Euthyneura</taxon>
        <taxon>Panpulmonata</taxon>
        <taxon>Sacoglossa</taxon>
        <taxon>Placobranchoidea</taxon>
        <taxon>Plakobranchidae</taxon>
        <taxon>Plakobranchus</taxon>
    </lineage>
</organism>
<dbReference type="Proteomes" id="UP000735302">
    <property type="component" value="Unassembled WGS sequence"/>
</dbReference>
<evidence type="ECO:0000313" key="2">
    <source>
        <dbReference type="Proteomes" id="UP000735302"/>
    </source>
</evidence>
<evidence type="ECO:0000313" key="1">
    <source>
        <dbReference type="EMBL" id="GFN87209.1"/>
    </source>
</evidence>
<dbReference type="AlphaFoldDB" id="A0AAV3YWD4"/>
<keyword evidence="2" id="KW-1185">Reference proteome</keyword>